<dbReference type="KEGG" id="goy:GLS_c04590"/>
<reference evidence="1 2" key="1">
    <citation type="journal article" date="2015" name="Appl. Microbiol. Biotechnol.">
        <title>The consequence of an additional NADH dehydrogenase paralog on the growth of Gluconobacter oxydans DSM3504.</title>
        <authorList>
            <person name="Kostner D."/>
            <person name="Luchterhand B."/>
            <person name="Junker A."/>
            <person name="Volland S."/>
            <person name="Daniel R."/>
            <person name="Buchs J."/>
            <person name="Liebl W."/>
            <person name="Ehrenreich A."/>
        </authorList>
    </citation>
    <scope>NUCLEOTIDE SEQUENCE [LARGE SCALE GENOMIC DNA]</scope>
    <source>
        <strain evidence="1">DSM 3504</strain>
    </source>
</reference>
<evidence type="ECO:0000313" key="2">
    <source>
        <dbReference type="Proteomes" id="UP000031656"/>
    </source>
</evidence>
<accession>A0A067Z0Y1</accession>
<organism evidence="1 2">
    <name type="scientific">Gluconobacter oxydans DSM 3504</name>
    <dbReference type="NCBI Taxonomy" id="1288313"/>
    <lineage>
        <taxon>Bacteria</taxon>
        <taxon>Pseudomonadati</taxon>
        <taxon>Pseudomonadota</taxon>
        <taxon>Alphaproteobacteria</taxon>
        <taxon>Acetobacterales</taxon>
        <taxon>Acetobacteraceae</taxon>
        <taxon>Gluconobacter</taxon>
    </lineage>
</organism>
<dbReference type="EMBL" id="CP004373">
    <property type="protein sequence ID" value="AHK70376.1"/>
    <property type="molecule type" value="Genomic_DNA"/>
</dbReference>
<dbReference type="AlphaFoldDB" id="A0A067Z0Y1"/>
<protein>
    <submittedName>
        <fullName evidence="1">Uncharacterized protein</fullName>
    </submittedName>
</protein>
<gene>
    <name evidence="1" type="ORF">GLS_c04590</name>
</gene>
<proteinExistence type="predicted"/>
<name>A0A067Z0Y1_GLUOY</name>
<sequence length="224" mass="24440">MPCGAFLSCNCKSFSIRVTPVLLIRSFPMTRLSLSLSDLCCCERLALWSIRCLISHYRLPSCPETKTTDGLFPACFRPALDAAEGAFADATHLLKVADQPRLAVNAPGMQSLTALEERFLRGIIAAQNEGQREVFVLLAEVFPDRFVQGCLATALTLLADCLAGAGHWLPKKLLKDETTISGGGALSSINRWRSVSPSRMRVLWPQDSGPLHAGMSHDASRVMH</sequence>
<dbReference type="Proteomes" id="UP000031656">
    <property type="component" value="Chromosome"/>
</dbReference>
<evidence type="ECO:0000313" key="1">
    <source>
        <dbReference type="EMBL" id="AHK70376.1"/>
    </source>
</evidence>
<dbReference type="HOGENOM" id="CLU_111081_0_0_5"/>